<dbReference type="SUPFAM" id="SSF54593">
    <property type="entry name" value="Glyoxalase/Bleomycin resistance protein/Dihydroxybiphenyl dioxygenase"/>
    <property type="match status" value="1"/>
</dbReference>
<dbReference type="InterPro" id="IPR028973">
    <property type="entry name" value="PhnB-like"/>
</dbReference>
<dbReference type="InterPro" id="IPR009725">
    <property type="entry name" value="3_dmu_93_MTrfase"/>
</dbReference>
<evidence type="ECO:0000313" key="2">
    <source>
        <dbReference type="EMBL" id="MFC5523234.1"/>
    </source>
</evidence>
<dbReference type="Proteomes" id="UP001596084">
    <property type="component" value="Unassembled WGS sequence"/>
</dbReference>
<organism evidence="2 3">
    <name type="scientific">Polaromonas jejuensis</name>
    <dbReference type="NCBI Taxonomy" id="457502"/>
    <lineage>
        <taxon>Bacteria</taxon>
        <taxon>Pseudomonadati</taxon>
        <taxon>Pseudomonadota</taxon>
        <taxon>Betaproteobacteria</taxon>
        <taxon>Burkholderiales</taxon>
        <taxon>Comamonadaceae</taxon>
        <taxon>Polaromonas</taxon>
    </lineage>
</organism>
<dbReference type="InterPro" id="IPR029068">
    <property type="entry name" value="Glyas_Bleomycin-R_OHBP_Dase"/>
</dbReference>
<dbReference type="CDD" id="cd06588">
    <property type="entry name" value="PhnB_like"/>
    <property type="match status" value="1"/>
</dbReference>
<evidence type="ECO:0000259" key="1">
    <source>
        <dbReference type="Pfam" id="PF06983"/>
    </source>
</evidence>
<feature type="domain" description="PhnB-like" evidence="1">
    <location>
        <begin position="2"/>
        <end position="116"/>
    </location>
</feature>
<evidence type="ECO:0000313" key="3">
    <source>
        <dbReference type="Proteomes" id="UP001596084"/>
    </source>
</evidence>
<name>A0ABW0QGA6_9BURK</name>
<comment type="caution">
    <text evidence="2">The sequence shown here is derived from an EMBL/GenBank/DDBJ whole genome shotgun (WGS) entry which is preliminary data.</text>
</comment>
<dbReference type="PANTHER" id="PTHR33990">
    <property type="entry name" value="PROTEIN YJDN-RELATED"/>
    <property type="match status" value="1"/>
</dbReference>
<sequence length="157" mass="17498">MQKITPFLWFNDQAEEAMNFYTSIFKNSKITMLRRYGEEGPGPKGSVMTGTFELEGQEFMALNGGPHFSFSPAISLFVDCQTQEEVDELWDKLSAGGAPNQCGWLQDKYGVSWQIIPSVLGDMLGDKNPAKAGAVMKAMLQMRKIDIKGLQEAYEQA</sequence>
<proteinExistence type="predicted"/>
<accession>A0ABW0QGA6</accession>
<dbReference type="Gene3D" id="3.10.180.10">
    <property type="entry name" value="2,3-Dihydroxybiphenyl 1,2-Dioxygenase, domain 1"/>
    <property type="match status" value="1"/>
</dbReference>
<reference evidence="3" key="1">
    <citation type="journal article" date="2019" name="Int. J. Syst. Evol. Microbiol.">
        <title>The Global Catalogue of Microorganisms (GCM) 10K type strain sequencing project: providing services to taxonomists for standard genome sequencing and annotation.</title>
        <authorList>
            <consortium name="The Broad Institute Genomics Platform"/>
            <consortium name="The Broad Institute Genome Sequencing Center for Infectious Disease"/>
            <person name="Wu L."/>
            <person name="Ma J."/>
        </authorList>
    </citation>
    <scope>NUCLEOTIDE SEQUENCE [LARGE SCALE GENOMIC DNA]</scope>
    <source>
        <strain evidence="3">CGMCC 4.7277</strain>
    </source>
</reference>
<dbReference type="PANTHER" id="PTHR33990:SF4">
    <property type="entry name" value="PHNB-LIKE DOMAIN-CONTAINING PROTEIN"/>
    <property type="match status" value="1"/>
</dbReference>
<keyword evidence="3" id="KW-1185">Reference proteome</keyword>
<protein>
    <submittedName>
        <fullName evidence="2">VOC family protein</fullName>
    </submittedName>
</protein>
<gene>
    <name evidence="2" type="ORF">ACFPP7_20300</name>
</gene>
<dbReference type="EMBL" id="JBHSMX010000064">
    <property type="protein sequence ID" value="MFC5523234.1"/>
    <property type="molecule type" value="Genomic_DNA"/>
</dbReference>
<dbReference type="Pfam" id="PF06983">
    <property type="entry name" value="3-dmu-9_3-mt"/>
    <property type="match status" value="1"/>
</dbReference>
<dbReference type="RefSeq" id="WP_068834029.1">
    <property type="nucleotide sequence ID" value="NZ_JBHSMX010000064.1"/>
</dbReference>
<dbReference type="PIRSF" id="PIRSF021700">
    <property type="entry name" value="3_dmu_93_MTrfase"/>
    <property type="match status" value="1"/>
</dbReference>